<evidence type="ECO:0000256" key="7">
    <source>
        <dbReference type="SAM" id="MobiDB-lite"/>
    </source>
</evidence>
<organism evidence="9 10">
    <name type="scientific">Acer saccharum</name>
    <name type="common">Sugar maple</name>
    <dbReference type="NCBI Taxonomy" id="4024"/>
    <lineage>
        <taxon>Eukaryota</taxon>
        <taxon>Viridiplantae</taxon>
        <taxon>Streptophyta</taxon>
        <taxon>Embryophyta</taxon>
        <taxon>Tracheophyta</taxon>
        <taxon>Spermatophyta</taxon>
        <taxon>Magnoliopsida</taxon>
        <taxon>eudicotyledons</taxon>
        <taxon>Gunneridae</taxon>
        <taxon>Pentapetalae</taxon>
        <taxon>rosids</taxon>
        <taxon>malvids</taxon>
        <taxon>Sapindales</taxon>
        <taxon>Sapindaceae</taxon>
        <taxon>Hippocastanoideae</taxon>
        <taxon>Acereae</taxon>
        <taxon>Acer</taxon>
    </lineage>
</organism>
<proteinExistence type="predicted"/>
<evidence type="ECO:0000256" key="6">
    <source>
        <dbReference type="SAM" id="Coils"/>
    </source>
</evidence>
<feature type="compositionally biased region" description="Polar residues" evidence="7">
    <location>
        <begin position="276"/>
        <end position="286"/>
    </location>
</feature>
<dbReference type="GO" id="GO:0006281">
    <property type="term" value="P:DNA repair"/>
    <property type="evidence" value="ECO:0007669"/>
    <property type="project" value="InterPro"/>
</dbReference>
<dbReference type="Gene3D" id="3.30.70.2330">
    <property type="match status" value="1"/>
</dbReference>
<name>A0AA39SGU8_ACESA</name>
<dbReference type="CDD" id="cd09123">
    <property type="entry name" value="PLDc_Tdp1_2"/>
    <property type="match status" value="1"/>
</dbReference>
<feature type="compositionally biased region" description="Basic residues" evidence="7">
    <location>
        <begin position="255"/>
        <end position="273"/>
    </location>
</feature>
<dbReference type="Gene3D" id="2.60.200.20">
    <property type="match status" value="1"/>
</dbReference>
<dbReference type="GO" id="GO:0003676">
    <property type="term" value="F:nucleic acid binding"/>
    <property type="evidence" value="ECO:0007669"/>
    <property type="project" value="InterPro"/>
</dbReference>
<feature type="region of interest" description="Disordered" evidence="7">
    <location>
        <begin position="230"/>
        <end position="286"/>
    </location>
</feature>
<gene>
    <name evidence="9" type="ORF">LWI29_005113</name>
</gene>
<dbReference type="InterPro" id="IPR010347">
    <property type="entry name" value="Tdp1"/>
</dbReference>
<keyword evidence="6" id="KW-0175">Coiled coil</keyword>
<feature type="site" description="Interaction with DNA" evidence="5">
    <location>
        <position position="1370"/>
    </location>
</feature>
<dbReference type="GO" id="GO:0016818">
    <property type="term" value="F:hydrolase activity, acting on acid anhydrides, in phosphorus-containing anhydrides"/>
    <property type="evidence" value="ECO:0007669"/>
    <property type="project" value="InterPro"/>
</dbReference>
<reference evidence="9" key="1">
    <citation type="journal article" date="2022" name="Plant J.">
        <title>Strategies of tolerance reflected in two North American maple genomes.</title>
        <authorList>
            <person name="McEvoy S.L."/>
            <person name="Sezen U.U."/>
            <person name="Trouern-Trend A."/>
            <person name="McMahon S.M."/>
            <person name="Schaberg P.G."/>
            <person name="Yang J."/>
            <person name="Wegrzyn J.L."/>
            <person name="Swenson N.G."/>
        </authorList>
    </citation>
    <scope>NUCLEOTIDE SEQUENCE</scope>
    <source>
        <strain evidence="9">NS2018</strain>
    </source>
</reference>
<evidence type="ECO:0000256" key="5">
    <source>
        <dbReference type="PIRSR" id="PIRSR610347-3"/>
    </source>
</evidence>
<evidence type="ECO:0000259" key="8">
    <source>
        <dbReference type="PROSITE" id="PS50006"/>
    </source>
</evidence>
<dbReference type="PROSITE" id="PS50006">
    <property type="entry name" value="FHA_DOMAIN"/>
    <property type="match status" value="1"/>
</dbReference>
<feature type="compositionally biased region" description="Polar residues" evidence="7">
    <location>
        <begin position="760"/>
        <end position="773"/>
    </location>
</feature>
<evidence type="ECO:0000256" key="1">
    <source>
        <dbReference type="ARBA" id="ARBA00022723"/>
    </source>
</evidence>
<dbReference type="Pfam" id="PF06087">
    <property type="entry name" value="Tyr-DNA_phospho"/>
    <property type="match status" value="2"/>
</dbReference>
<keyword evidence="2" id="KW-0378">Hydrolase</keyword>
<feature type="binding site" evidence="4">
    <location>
        <position position="914"/>
    </location>
    <ligand>
        <name>substrate</name>
    </ligand>
</feature>
<dbReference type="SMART" id="SM00910">
    <property type="entry name" value="HIRAN"/>
    <property type="match status" value="1"/>
</dbReference>
<dbReference type="InterPro" id="IPR000253">
    <property type="entry name" value="FHA_dom"/>
</dbReference>
<dbReference type="SMART" id="SM00240">
    <property type="entry name" value="FHA"/>
    <property type="match status" value="1"/>
</dbReference>
<dbReference type="PANTHER" id="PTHR12415:SF3">
    <property type="entry name" value="OS04G0403400 PROTEIN"/>
    <property type="match status" value="1"/>
</dbReference>
<dbReference type="EMBL" id="JAUESC010000381">
    <property type="protein sequence ID" value="KAK0588764.1"/>
    <property type="molecule type" value="Genomic_DNA"/>
</dbReference>
<feature type="domain" description="FHA" evidence="8">
    <location>
        <begin position="430"/>
        <end position="525"/>
    </location>
</feature>
<dbReference type="Pfam" id="PF00498">
    <property type="entry name" value="FHA"/>
    <property type="match status" value="1"/>
</dbReference>
<dbReference type="Gene3D" id="3.30.870.10">
    <property type="entry name" value="Endonuclease Chain A"/>
    <property type="match status" value="2"/>
</dbReference>
<feature type="active site" description="Proton donor/acceptor" evidence="3">
    <location>
        <position position="1342"/>
    </location>
</feature>
<dbReference type="CDD" id="cd00060">
    <property type="entry name" value="FHA"/>
    <property type="match status" value="1"/>
</dbReference>
<comment type="caution">
    <text evidence="9">The sequence shown here is derived from an EMBL/GenBank/DDBJ whole genome shotgun (WGS) entry which is preliminary data.</text>
</comment>
<dbReference type="SUPFAM" id="SSF56024">
    <property type="entry name" value="Phospholipase D/nuclease"/>
    <property type="match status" value="2"/>
</dbReference>
<dbReference type="InterPro" id="IPR014905">
    <property type="entry name" value="HIRAN"/>
</dbReference>
<dbReference type="GO" id="GO:0008270">
    <property type="term" value="F:zinc ion binding"/>
    <property type="evidence" value="ECO:0007669"/>
    <property type="project" value="InterPro"/>
</dbReference>
<evidence type="ECO:0000256" key="3">
    <source>
        <dbReference type="PIRSR" id="PIRSR610347-1"/>
    </source>
</evidence>
<dbReference type="Proteomes" id="UP001168877">
    <property type="component" value="Unassembled WGS sequence"/>
</dbReference>
<evidence type="ECO:0000256" key="2">
    <source>
        <dbReference type="ARBA" id="ARBA00022801"/>
    </source>
</evidence>
<dbReference type="SUPFAM" id="SSF49879">
    <property type="entry name" value="SMAD/FHA domain"/>
    <property type="match status" value="1"/>
</dbReference>
<feature type="binding site" evidence="4">
    <location>
        <position position="1344"/>
    </location>
    <ligand>
        <name>substrate</name>
    </ligand>
</feature>
<dbReference type="GO" id="GO:0005634">
    <property type="term" value="C:nucleus"/>
    <property type="evidence" value="ECO:0007669"/>
    <property type="project" value="InterPro"/>
</dbReference>
<feature type="coiled-coil region" evidence="6">
    <location>
        <begin position="315"/>
        <end position="354"/>
    </location>
</feature>
<dbReference type="InterPro" id="IPR015410">
    <property type="entry name" value="DUF1985"/>
</dbReference>
<keyword evidence="1" id="KW-0479">Metal-binding</keyword>
<dbReference type="Pfam" id="PF09331">
    <property type="entry name" value="DUF1985"/>
    <property type="match status" value="1"/>
</dbReference>
<sequence>MGADRFKKQWWFPDHKSWVHARINSHNKKKFLQDLKLVLTRCGVLDRFKEGPFGQYLEMIQPIRVHGMLIYNLLKRQLICPEEEKDDEMWFGLGEKKARFGREEFCLCSGLNMGTLPEGFQEKEEVSEESILTRYFVDENPSIELLEATFNRLTEPSEGDDALKMGYLLMVSQFFGMDEARTAIPSWVLSLVEDIDAFESFPWGSYIFDVTLCCLKNAAEKHIEKLRGNGEKKEENEGPKNKKRKKKEEENKEEKKKKKKKPKKKKKKKKKKKTDNQQAELDNQQNNDDSKCFTFHVYGFLLAFQVWAVERICRLEDLNKEVVEEVEMAKVEKAEVEMAEVEEAEVEMAEVEKADDKDDTGIVVDLFFVYTNKNNRTGENHLNYSISNHKRPKTIAKSALLRIQNLHLPLISTATGSPLDSLSLQPDRPYTIGRTNSSCDFIFNSRLVSKQHCQILFDSFERKLYIIDGTFLLPDFSCIVNEFRRKRLLSNGKLLEEEEEEEDGIEGFSRVRVSLNGVFVNGVRVKKGKVKELNAGDEVLLVCGNEGVCRVRVQIGFLVLGVVFKEEVVFKSNEIVLERPHLLGTVASSGQSQGSVSSGKRSKRVFALQSNDVRNLYCNFSRLKYCNAIGRANFLSSQCRSILNSNDPVSCIRQSPISDCGMEGSYGCNTKFPVLMISNKCKSSVGCDLKVKTVEPISGQEQIPCDTRADLIQSGSITFHSENVVASDAGHEQMDLCIHGDHLGHKNSIRTRSKNAVAGDNSNSKTLSSNSVGAENAPHIDSVDKSKHWGYSCSPPGKKFYLNCLEFMDCGSSDRTCISLPGLLHPVDSISQIFVATFTSDILWFLSYCEIPSHIPVTIACHNTERCWSSSPDKRTSAPFPDFPNLIVVFPPFPETIAFGENRKKQGIACHHPKLFVLQREDSIRIIITSANLVAKQWNSVTNTIWWQDFPRRSAPDYLSLFIQAPIEEINQDSRSDFAAHLASFMASLVIDVPSQAHWILELTKYDFGGATGHLVASVPGIYSCRTPSASEFTYFKPANHCASLSFGIKFLGSVEASVVGLSHLFRAGVDSNGAQIKKLAAFLGRSCENAYGMLEVVLRRNTNVPADVNAVSVLVSNPDEFSGGDCVQLGFLPRNIAKWVSPLWDIGFFGFSGFVSRDEVLAAALGGFNKKIQLILHVSKGVHFADISRMMRPEHVVALSYLIALIQRCRGLWRLQEVVGQYRWPESQESDFFYGSSSIGSINAPFLAAFASAAGKKSMRSFDSEESDPEWGSWSVSQELRNPSMRILFPTIERVKNACNGILPSKRMLCFSEKTWQRLRPADILHDAIPHPYDRVGHPMHVKVARRRFQSTKDGSSFGWVYCGSHNFSAAAWGRSISSPSGVKGNGPGKTNSSSSLRLHICNYELGIVFIFPPTETKGSSERNRTKLDDIVLPYVVPAPKYRPKDRPATAQAMKEAIAELNEQQRLKLAEIAAIEEITEEIPDEEEEVEATGYIAEEKEEEKAYAEMLWSQVDSSPSC</sequence>
<protein>
    <recommendedName>
        <fullName evidence="8">FHA domain-containing protein</fullName>
    </recommendedName>
</protein>
<evidence type="ECO:0000313" key="9">
    <source>
        <dbReference type="EMBL" id="KAK0588764.1"/>
    </source>
</evidence>
<dbReference type="GO" id="GO:0008081">
    <property type="term" value="F:phosphoric diester hydrolase activity"/>
    <property type="evidence" value="ECO:0007669"/>
    <property type="project" value="InterPro"/>
</dbReference>
<keyword evidence="10" id="KW-1185">Reference proteome</keyword>
<dbReference type="Pfam" id="PF08797">
    <property type="entry name" value="HIRAN"/>
    <property type="match status" value="1"/>
</dbReference>
<dbReference type="InterPro" id="IPR008984">
    <property type="entry name" value="SMAD_FHA_dom_sf"/>
</dbReference>
<evidence type="ECO:0000313" key="10">
    <source>
        <dbReference type="Proteomes" id="UP001168877"/>
    </source>
</evidence>
<dbReference type="PANTHER" id="PTHR12415">
    <property type="entry name" value="TYROSYL-DNA PHOSPHODIESTERASE 1"/>
    <property type="match status" value="1"/>
</dbReference>
<feature type="active site" description="Nucleophile" evidence="3">
    <location>
        <position position="912"/>
    </location>
</feature>
<evidence type="ECO:0000256" key="4">
    <source>
        <dbReference type="PIRSR" id="PIRSR610347-2"/>
    </source>
</evidence>
<accession>A0AA39SGU8</accession>
<feature type="compositionally biased region" description="Basic and acidic residues" evidence="7">
    <location>
        <begin position="230"/>
        <end position="240"/>
    </location>
</feature>
<feature type="region of interest" description="Disordered" evidence="7">
    <location>
        <begin position="755"/>
        <end position="777"/>
    </location>
</feature>
<reference evidence="9" key="2">
    <citation type="submission" date="2023-06" db="EMBL/GenBank/DDBJ databases">
        <authorList>
            <person name="Swenson N.G."/>
            <person name="Wegrzyn J.L."/>
            <person name="Mcevoy S.L."/>
        </authorList>
    </citation>
    <scope>NUCLEOTIDE SEQUENCE</scope>
    <source>
        <strain evidence="9">NS2018</strain>
        <tissue evidence="9">Leaf</tissue>
    </source>
</reference>
<dbReference type="CDD" id="cd09122">
    <property type="entry name" value="PLDc_Tdp1_1"/>
    <property type="match status" value="1"/>
</dbReference>